<feature type="domain" description="Glycosyltransferase RgtA/B/C/D-like" evidence="10">
    <location>
        <begin position="92"/>
        <end position="240"/>
    </location>
</feature>
<feature type="transmembrane region" description="Helical" evidence="9">
    <location>
        <begin position="273"/>
        <end position="296"/>
    </location>
</feature>
<evidence type="ECO:0000256" key="2">
    <source>
        <dbReference type="ARBA" id="ARBA00022475"/>
    </source>
</evidence>
<feature type="transmembrane region" description="Helical" evidence="9">
    <location>
        <begin position="467"/>
        <end position="484"/>
    </location>
</feature>
<feature type="transmembrane region" description="Helical" evidence="9">
    <location>
        <begin position="232"/>
        <end position="253"/>
    </location>
</feature>
<dbReference type="PANTHER" id="PTHR33908:SF11">
    <property type="entry name" value="MEMBRANE PROTEIN"/>
    <property type="match status" value="1"/>
</dbReference>
<keyword evidence="7 9" id="KW-0472">Membrane</keyword>
<evidence type="ECO:0000256" key="3">
    <source>
        <dbReference type="ARBA" id="ARBA00022676"/>
    </source>
</evidence>
<keyword evidence="6 9" id="KW-1133">Transmembrane helix</keyword>
<feature type="transmembrane region" description="Helical" evidence="9">
    <location>
        <begin position="308"/>
        <end position="326"/>
    </location>
</feature>
<evidence type="ECO:0000256" key="5">
    <source>
        <dbReference type="ARBA" id="ARBA00022692"/>
    </source>
</evidence>
<evidence type="ECO:0000256" key="6">
    <source>
        <dbReference type="ARBA" id="ARBA00022989"/>
    </source>
</evidence>
<keyword evidence="3" id="KW-0328">Glycosyltransferase</keyword>
<feature type="transmembrane region" description="Helical" evidence="9">
    <location>
        <begin position="128"/>
        <end position="145"/>
    </location>
</feature>
<feature type="compositionally biased region" description="Low complexity" evidence="8">
    <location>
        <begin position="391"/>
        <end position="402"/>
    </location>
</feature>
<feature type="transmembrane region" description="Helical" evidence="9">
    <location>
        <begin position="416"/>
        <end position="437"/>
    </location>
</feature>
<feature type="transmembrane region" description="Helical" evidence="9">
    <location>
        <begin position="103"/>
        <end position="122"/>
    </location>
</feature>
<dbReference type="PANTHER" id="PTHR33908">
    <property type="entry name" value="MANNOSYLTRANSFERASE YKCB-RELATED"/>
    <property type="match status" value="1"/>
</dbReference>
<comment type="subcellular location">
    <subcellularLocation>
        <location evidence="1">Cell membrane</location>
        <topology evidence="1">Multi-pass membrane protein</topology>
    </subcellularLocation>
</comment>
<comment type="caution">
    <text evidence="11">The sequence shown here is derived from an EMBL/GenBank/DDBJ whole genome shotgun (WGS) entry which is preliminary data.</text>
</comment>
<dbReference type="Pfam" id="PF13231">
    <property type="entry name" value="PMT_2"/>
    <property type="match status" value="1"/>
</dbReference>
<proteinExistence type="predicted"/>
<feature type="region of interest" description="Disordered" evidence="8">
    <location>
        <begin position="390"/>
        <end position="410"/>
    </location>
</feature>
<keyword evidence="2" id="KW-1003">Cell membrane</keyword>
<dbReference type="EMBL" id="BAABDC010000008">
    <property type="protein sequence ID" value="GAA3717677.1"/>
    <property type="molecule type" value="Genomic_DNA"/>
</dbReference>
<feature type="transmembrane region" description="Helical" evidence="9">
    <location>
        <begin position="181"/>
        <end position="211"/>
    </location>
</feature>
<evidence type="ECO:0000313" key="11">
    <source>
        <dbReference type="EMBL" id="GAA3717677.1"/>
    </source>
</evidence>
<accession>A0ABP7EDI5</accession>
<dbReference type="InterPro" id="IPR038731">
    <property type="entry name" value="RgtA/B/C-like"/>
</dbReference>
<keyword evidence="5 9" id="KW-0812">Transmembrane</keyword>
<dbReference type="InterPro" id="IPR050297">
    <property type="entry name" value="LipidA_mod_glycosyltrf_83"/>
</dbReference>
<feature type="transmembrane region" description="Helical" evidence="9">
    <location>
        <begin position="443"/>
        <end position="460"/>
    </location>
</feature>
<dbReference type="Proteomes" id="UP001501468">
    <property type="component" value="Unassembled WGS sequence"/>
</dbReference>
<evidence type="ECO:0000313" key="12">
    <source>
        <dbReference type="Proteomes" id="UP001501468"/>
    </source>
</evidence>
<protein>
    <recommendedName>
        <fullName evidence="10">Glycosyltransferase RgtA/B/C/D-like domain-containing protein</fullName>
    </recommendedName>
</protein>
<dbReference type="RefSeq" id="WP_344950340.1">
    <property type="nucleotide sequence ID" value="NZ_BAABDC010000008.1"/>
</dbReference>
<feature type="transmembrane region" description="Helical" evidence="9">
    <location>
        <begin position="357"/>
        <end position="379"/>
    </location>
</feature>
<keyword evidence="4" id="KW-0808">Transferase</keyword>
<reference evidence="12" key="1">
    <citation type="journal article" date="2019" name="Int. J. Syst. Evol. Microbiol.">
        <title>The Global Catalogue of Microorganisms (GCM) 10K type strain sequencing project: providing services to taxonomists for standard genome sequencing and annotation.</title>
        <authorList>
            <consortium name="The Broad Institute Genomics Platform"/>
            <consortium name="The Broad Institute Genome Sequencing Center for Infectious Disease"/>
            <person name="Wu L."/>
            <person name="Ma J."/>
        </authorList>
    </citation>
    <scope>NUCLEOTIDE SEQUENCE [LARGE SCALE GENOMIC DNA]</scope>
    <source>
        <strain evidence="12">JCM 17125</strain>
    </source>
</reference>
<organism evidence="11 12">
    <name type="scientific">Terrabacter ginsenosidimutans</name>
    <dbReference type="NCBI Taxonomy" id="490575"/>
    <lineage>
        <taxon>Bacteria</taxon>
        <taxon>Bacillati</taxon>
        <taxon>Actinomycetota</taxon>
        <taxon>Actinomycetes</taxon>
        <taxon>Micrococcales</taxon>
        <taxon>Intrasporangiaceae</taxon>
        <taxon>Terrabacter</taxon>
    </lineage>
</organism>
<evidence type="ECO:0000256" key="4">
    <source>
        <dbReference type="ARBA" id="ARBA00022679"/>
    </source>
</evidence>
<evidence type="ECO:0000256" key="9">
    <source>
        <dbReference type="SAM" id="Phobius"/>
    </source>
</evidence>
<sequence>MKMWSALVGERWGSSGAGRRSGREMALAWLAALVVAGLYVVNAAVHGALGAARNDDWVYYRLAFEFFHTGRLEVDPYTSTLLVGQIIAAQPVIAVFGDAIAPLQIAVALLSAVTLAATYLFLRHFLPVIWALASVACLAVGPLWGGLSVSFMSEVPALALQVLSLCAAVPALRGPRLRWGWLVWSLVLSLLAFSVREYALAAPAAILFTAYRVHGPGGAPWRRRDDPQVRRVLLGLVAAGIVWCAAAAALVMWRGTLVTEPRALSAQIELGQRVAYVAVGLLTTTGFMLFPVALAVWRGGAWRRLRRWWPLLVALIVLFVVTARVLKYPLLLGNYLRLGGSYSGTLMGSAPRVFSEQVWWCIEVVANVSTALLLTFAVIQTVDLLRRRPRSAPNASAPPKAAGSRPERGIDPTPRLAFTFGLAGVALTMVVCLITHARPLDRYVVGSVPFIAAAGLHISRSRRPQRAGTIVAAGGMVLLAAVGVTQVDASATFDGAKWSLGDAAVRNGYQAETVDAGYEWFGLHQPTPVIYDPRRERGYSSWVTTLFQDARVCVNGQFAPRPTSRDPYPGEVVRVSRRSLTGVTYTLIGRSTDRNCTNP</sequence>
<evidence type="ECO:0000256" key="1">
    <source>
        <dbReference type="ARBA" id="ARBA00004651"/>
    </source>
</evidence>
<name>A0ABP7EDI5_9MICO</name>
<evidence type="ECO:0000256" key="8">
    <source>
        <dbReference type="SAM" id="MobiDB-lite"/>
    </source>
</evidence>
<evidence type="ECO:0000256" key="7">
    <source>
        <dbReference type="ARBA" id="ARBA00023136"/>
    </source>
</evidence>
<evidence type="ECO:0000259" key="10">
    <source>
        <dbReference type="Pfam" id="PF13231"/>
    </source>
</evidence>
<keyword evidence="12" id="KW-1185">Reference proteome</keyword>
<gene>
    <name evidence="11" type="ORF">GCM10022399_37810</name>
</gene>